<gene>
    <name evidence="1" type="ORF">PGT21_013175</name>
</gene>
<accession>A0A5B0QA54</accession>
<keyword evidence="2" id="KW-1185">Reference proteome</keyword>
<dbReference type="Proteomes" id="UP000324748">
    <property type="component" value="Unassembled WGS sequence"/>
</dbReference>
<protein>
    <submittedName>
        <fullName evidence="1">Uncharacterized protein</fullName>
    </submittedName>
</protein>
<comment type="caution">
    <text evidence="1">The sequence shown here is derived from an EMBL/GenBank/DDBJ whole genome shotgun (WGS) entry which is preliminary data.</text>
</comment>
<dbReference type="AlphaFoldDB" id="A0A5B0QA54"/>
<reference evidence="1 2" key="1">
    <citation type="submission" date="2019-05" db="EMBL/GenBank/DDBJ databases">
        <title>Emergence of the Ug99 lineage of the wheat stem rust pathogen through somatic hybridization.</title>
        <authorList>
            <person name="Li F."/>
            <person name="Upadhyaya N.M."/>
            <person name="Sperschneider J."/>
            <person name="Matny O."/>
            <person name="Nguyen-Phuc H."/>
            <person name="Mago R."/>
            <person name="Raley C."/>
            <person name="Miller M.E."/>
            <person name="Silverstein K.A.T."/>
            <person name="Henningsen E."/>
            <person name="Hirsch C.D."/>
            <person name="Visser B."/>
            <person name="Pretorius Z.A."/>
            <person name="Steffenson B.J."/>
            <person name="Schwessinger B."/>
            <person name="Dodds P.N."/>
            <person name="Figueroa M."/>
        </authorList>
    </citation>
    <scope>NUCLEOTIDE SEQUENCE [LARGE SCALE GENOMIC DNA]</scope>
    <source>
        <strain evidence="1">21-0</strain>
    </source>
</reference>
<proteinExistence type="predicted"/>
<dbReference type="EMBL" id="VSWC01000027">
    <property type="protein sequence ID" value="KAA1110176.1"/>
    <property type="molecule type" value="Genomic_DNA"/>
</dbReference>
<organism evidence="1 2">
    <name type="scientific">Puccinia graminis f. sp. tritici</name>
    <dbReference type="NCBI Taxonomy" id="56615"/>
    <lineage>
        <taxon>Eukaryota</taxon>
        <taxon>Fungi</taxon>
        <taxon>Dikarya</taxon>
        <taxon>Basidiomycota</taxon>
        <taxon>Pucciniomycotina</taxon>
        <taxon>Pucciniomycetes</taxon>
        <taxon>Pucciniales</taxon>
        <taxon>Pucciniaceae</taxon>
        <taxon>Puccinia</taxon>
    </lineage>
</organism>
<evidence type="ECO:0000313" key="1">
    <source>
        <dbReference type="EMBL" id="KAA1110176.1"/>
    </source>
</evidence>
<sequence>MTISQLNSGLAGGACLLRITAHPTITCCLNKSDKLPTALEEVHLIKGSRPRLPEFRVTDLSRCLLITLTTTHPLLSVLAYYATFMNLYKIQQLRYTH</sequence>
<name>A0A5B0QA54_PUCGR</name>
<evidence type="ECO:0000313" key="2">
    <source>
        <dbReference type="Proteomes" id="UP000324748"/>
    </source>
</evidence>